<sequence length="199" mass="21108">MSPFNSTKNGFGHPTRRTPFNSTNIGFSYPSGHTPFDGLVRIDGHDNSGGGSPFDNGSNLGGPLPPLPFRNKSKSQDSLLAPSQATPVLASFKLFYKPGNETGAAQGTPSVNPLLTFQGSQASGAPASHPPGPRVISLSPCNIHLEYGVYIRSTLNDLCKDLPRGSTSKRSSSGAVRTPFGMGWQSCEGEITEIIFHYI</sequence>
<evidence type="ECO:0000313" key="2">
    <source>
        <dbReference type="EMBL" id="PLW23096.1"/>
    </source>
</evidence>
<name>A0A2N5TC92_9BASI</name>
<dbReference type="AlphaFoldDB" id="A0A2N5TC92"/>
<dbReference type="EMBL" id="PGCI01000643">
    <property type="protein sequence ID" value="PLW23096.1"/>
    <property type="molecule type" value="Genomic_DNA"/>
</dbReference>
<feature type="region of interest" description="Disordered" evidence="1">
    <location>
        <begin position="38"/>
        <end position="78"/>
    </location>
</feature>
<gene>
    <name evidence="2" type="ORF">PCASD_10535</name>
</gene>
<accession>A0A2N5TC92</accession>
<evidence type="ECO:0000256" key="1">
    <source>
        <dbReference type="SAM" id="MobiDB-lite"/>
    </source>
</evidence>
<proteinExistence type="predicted"/>
<comment type="caution">
    <text evidence="2">The sequence shown here is derived from an EMBL/GenBank/DDBJ whole genome shotgun (WGS) entry which is preliminary data.</text>
</comment>
<organism evidence="2 3">
    <name type="scientific">Puccinia coronata f. sp. avenae</name>
    <dbReference type="NCBI Taxonomy" id="200324"/>
    <lineage>
        <taxon>Eukaryota</taxon>
        <taxon>Fungi</taxon>
        <taxon>Dikarya</taxon>
        <taxon>Basidiomycota</taxon>
        <taxon>Pucciniomycotina</taxon>
        <taxon>Pucciniomycetes</taxon>
        <taxon>Pucciniales</taxon>
        <taxon>Pucciniaceae</taxon>
        <taxon>Puccinia</taxon>
    </lineage>
</organism>
<protein>
    <submittedName>
        <fullName evidence="2">Uncharacterized protein</fullName>
    </submittedName>
</protein>
<evidence type="ECO:0000313" key="3">
    <source>
        <dbReference type="Proteomes" id="UP000235392"/>
    </source>
</evidence>
<dbReference type="Proteomes" id="UP000235392">
    <property type="component" value="Unassembled WGS sequence"/>
</dbReference>
<reference evidence="2 3" key="1">
    <citation type="submission" date="2017-11" db="EMBL/GenBank/DDBJ databases">
        <title>De novo assembly and phasing of dikaryotic genomes from two isolates of Puccinia coronata f. sp. avenae, the causal agent of oat crown rust.</title>
        <authorList>
            <person name="Miller M.E."/>
            <person name="Zhang Y."/>
            <person name="Omidvar V."/>
            <person name="Sperschneider J."/>
            <person name="Schwessinger B."/>
            <person name="Raley C."/>
            <person name="Palmer J.M."/>
            <person name="Garnica D."/>
            <person name="Upadhyaya N."/>
            <person name="Rathjen J."/>
            <person name="Taylor J.M."/>
            <person name="Park R.F."/>
            <person name="Dodds P.N."/>
            <person name="Hirsch C.D."/>
            <person name="Kianian S.F."/>
            <person name="Figueroa M."/>
        </authorList>
    </citation>
    <scope>NUCLEOTIDE SEQUENCE [LARGE SCALE GENOMIC DNA]</scope>
    <source>
        <strain evidence="2">12SD80</strain>
    </source>
</reference>